<keyword evidence="1" id="KW-0863">Zinc-finger</keyword>
<keyword evidence="1" id="KW-0479">Metal-binding</keyword>
<dbReference type="InterPro" id="IPR025558">
    <property type="entry name" value="DUF4283"/>
</dbReference>
<accession>A0A9R0IDH6</accession>
<keyword evidence="1" id="KW-0862">Zinc</keyword>
<evidence type="ECO:0000256" key="2">
    <source>
        <dbReference type="SAM" id="MobiDB-lite"/>
    </source>
</evidence>
<sequence>MTEELSIQCSHLSIEGEDDDIVDLGGSTNNLVEKKIELSLVGKVQTTRAYNFGAMKNTMNQIWSLSKRAVFREIESGLFVIQFFHWKDKEKVMNGRPWCFDHNLLVLHELAAGVQPASVTLDTNPFWIRFYDLPFECRTTENVRMLAAKVGEVMEVEEDEIIWDKSMRARVLMKTLIPLRRTQKFKNRAGVILEARIKYERLPHFCFRCGRMGHTERDCQEEEEVSTEKTKRKWGPGLVASPRKGRALLEEEVSSIRKGQKSLSFQTKPRAGETKDGGGEVRMGKIKEKEKEVVEQEKEVTMEKVRARVDNIMVYASRPREEEDTTIHKHKAVAIEPVLEREHNGELSLSFSVGKGGDTEKSGDTVGGRGGRRWKKLARQTEKRGNQAEESEESGVVSGKRDRAVHMEVDGDYVPTKKFAIGADLNASLGIMHREEIALAVVGEDQPRRDQ</sequence>
<feature type="region of interest" description="Disordered" evidence="2">
    <location>
        <begin position="349"/>
        <end position="403"/>
    </location>
</feature>
<dbReference type="PANTHER" id="PTHR31286:SF167">
    <property type="entry name" value="OS09G0268800 PROTEIN"/>
    <property type="match status" value="1"/>
</dbReference>
<dbReference type="RefSeq" id="XP_021846139.1">
    <property type="nucleotide sequence ID" value="XM_021990447.2"/>
</dbReference>
<dbReference type="InterPro" id="IPR040256">
    <property type="entry name" value="At4g02000-like"/>
</dbReference>
<evidence type="ECO:0000313" key="4">
    <source>
        <dbReference type="Proteomes" id="UP000813463"/>
    </source>
</evidence>
<feature type="domain" description="CCHC-type" evidence="3">
    <location>
        <begin position="206"/>
        <end position="221"/>
    </location>
</feature>
<dbReference type="Pfam" id="PF14111">
    <property type="entry name" value="DUF4283"/>
    <property type="match status" value="1"/>
</dbReference>
<dbReference type="InterPro" id="IPR025836">
    <property type="entry name" value="Zn_knuckle_CX2CX4HX4C"/>
</dbReference>
<dbReference type="Proteomes" id="UP000813463">
    <property type="component" value="Chromosome 4"/>
</dbReference>
<organism evidence="4 5">
    <name type="scientific">Spinacia oleracea</name>
    <name type="common">Spinach</name>
    <dbReference type="NCBI Taxonomy" id="3562"/>
    <lineage>
        <taxon>Eukaryota</taxon>
        <taxon>Viridiplantae</taxon>
        <taxon>Streptophyta</taxon>
        <taxon>Embryophyta</taxon>
        <taxon>Tracheophyta</taxon>
        <taxon>Spermatophyta</taxon>
        <taxon>Magnoliopsida</taxon>
        <taxon>eudicotyledons</taxon>
        <taxon>Gunneridae</taxon>
        <taxon>Pentapetalae</taxon>
        <taxon>Caryophyllales</taxon>
        <taxon>Chenopodiaceae</taxon>
        <taxon>Chenopodioideae</taxon>
        <taxon>Anserineae</taxon>
        <taxon>Spinacia</taxon>
    </lineage>
</organism>
<feature type="compositionally biased region" description="Basic and acidic residues" evidence="2">
    <location>
        <begin position="270"/>
        <end position="281"/>
    </location>
</feature>
<dbReference type="InterPro" id="IPR001878">
    <property type="entry name" value="Znf_CCHC"/>
</dbReference>
<dbReference type="AlphaFoldDB" id="A0A9R0IDH6"/>
<protein>
    <recommendedName>
        <fullName evidence="3">CCHC-type domain-containing protein</fullName>
    </recommendedName>
</protein>
<dbReference type="PROSITE" id="PS50158">
    <property type="entry name" value="ZF_CCHC"/>
    <property type="match status" value="1"/>
</dbReference>
<gene>
    <name evidence="5" type="primary">LOC110785934</name>
</gene>
<evidence type="ECO:0000259" key="3">
    <source>
        <dbReference type="PROSITE" id="PS50158"/>
    </source>
</evidence>
<dbReference type="GO" id="GO:0008270">
    <property type="term" value="F:zinc ion binding"/>
    <property type="evidence" value="ECO:0007669"/>
    <property type="project" value="UniProtKB-KW"/>
</dbReference>
<dbReference type="InterPro" id="IPR036875">
    <property type="entry name" value="Znf_CCHC_sf"/>
</dbReference>
<feature type="region of interest" description="Disordered" evidence="2">
    <location>
        <begin position="260"/>
        <end position="281"/>
    </location>
</feature>
<evidence type="ECO:0000313" key="5">
    <source>
        <dbReference type="RefSeq" id="XP_021846139.1"/>
    </source>
</evidence>
<dbReference type="SMART" id="SM00343">
    <property type="entry name" value="ZnF_C2HC"/>
    <property type="match status" value="1"/>
</dbReference>
<evidence type="ECO:0000256" key="1">
    <source>
        <dbReference type="PROSITE-ProRule" id="PRU00047"/>
    </source>
</evidence>
<dbReference type="PANTHER" id="PTHR31286">
    <property type="entry name" value="GLYCINE-RICH CELL WALL STRUCTURAL PROTEIN 1.8-LIKE"/>
    <property type="match status" value="1"/>
</dbReference>
<proteinExistence type="predicted"/>
<keyword evidence="4" id="KW-1185">Reference proteome</keyword>
<dbReference type="GeneID" id="110785934"/>
<reference evidence="4" key="1">
    <citation type="journal article" date="2021" name="Nat. Commun.">
        <title>Genomic analyses provide insights into spinach domestication and the genetic basis of agronomic traits.</title>
        <authorList>
            <person name="Cai X."/>
            <person name="Sun X."/>
            <person name="Xu C."/>
            <person name="Sun H."/>
            <person name="Wang X."/>
            <person name="Ge C."/>
            <person name="Zhang Z."/>
            <person name="Wang Q."/>
            <person name="Fei Z."/>
            <person name="Jiao C."/>
            <person name="Wang Q."/>
        </authorList>
    </citation>
    <scope>NUCLEOTIDE SEQUENCE [LARGE SCALE GENOMIC DNA]</scope>
    <source>
        <strain evidence="4">cv. Varoflay</strain>
    </source>
</reference>
<reference evidence="5" key="2">
    <citation type="submission" date="2025-08" db="UniProtKB">
        <authorList>
            <consortium name="RefSeq"/>
        </authorList>
    </citation>
    <scope>IDENTIFICATION</scope>
    <source>
        <tissue evidence="5">Leaf</tissue>
    </source>
</reference>
<dbReference type="Pfam" id="PF14392">
    <property type="entry name" value="zf-CCHC_4"/>
    <property type="match status" value="1"/>
</dbReference>
<name>A0A9R0IDH6_SPIOL</name>
<dbReference type="GO" id="GO:0003676">
    <property type="term" value="F:nucleic acid binding"/>
    <property type="evidence" value="ECO:0007669"/>
    <property type="project" value="InterPro"/>
</dbReference>
<dbReference type="SUPFAM" id="SSF57756">
    <property type="entry name" value="Retrovirus zinc finger-like domains"/>
    <property type="match status" value="1"/>
</dbReference>
<dbReference type="KEGG" id="soe:110785934"/>